<dbReference type="AlphaFoldDB" id="A0A921HWD1"/>
<dbReference type="PROSITE" id="PS51257">
    <property type="entry name" value="PROKAR_LIPOPROTEIN"/>
    <property type="match status" value="1"/>
</dbReference>
<dbReference type="RefSeq" id="WP_022020218.1">
    <property type="nucleotide sequence ID" value="NZ_CAUDDV010000005.1"/>
</dbReference>
<organism evidence="2 3">
    <name type="scientific">Mediterranea massiliensis</name>
    <dbReference type="NCBI Taxonomy" id="1841865"/>
    <lineage>
        <taxon>Bacteria</taxon>
        <taxon>Pseudomonadati</taxon>
        <taxon>Bacteroidota</taxon>
        <taxon>Bacteroidia</taxon>
        <taxon>Bacteroidales</taxon>
        <taxon>Bacteroidaceae</taxon>
        <taxon>Mediterranea</taxon>
    </lineage>
</organism>
<comment type="caution">
    <text evidence="2">The sequence shown here is derived from an EMBL/GenBank/DDBJ whole genome shotgun (WGS) entry which is preliminary data.</text>
</comment>
<feature type="signal peptide" evidence="1">
    <location>
        <begin position="1"/>
        <end position="24"/>
    </location>
</feature>
<keyword evidence="1" id="KW-0732">Signal</keyword>
<gene>
    <name evidence="2" type="ORF">K8W02_04550</name>
</gene>
<protein>
    <recommendedName>
        <fullName evidence="4">Lipoprotein</fullName>
    </recommendedName>
</protein>
<evidence type="ECO:0000313" key="3">
    <source>
        <dbReference type="Proteomes" id="UP000717835"/>
    </source>
</evidence>
<dbReference type="Proteomes" id="UP000717835">
    <property type="component" value="Unassembled WGS sequence"/>
</dbReference>
<proteinExistence type="predicted"/>
<feature type="chain" id="PRO_5036742547" description="Lipoprotein" evidence="1">
    <location>
        <begin position="25"/>
        <end position="136"/>
    </location>
</feature>
<evidence type="ECO:0008006" key="4">
    <source>
        <dbReference type="Google" id="ProtNLM"/>
    </source>
</evidence>
<evidence type="ECO:0000313" key="2">
    <source>
        <dbReference type="EMBL" id="HJF91640.1"/>
    </source>
</evidence>
<reference evidence="2" key="1">
    <citation type="journal article" date="2021" name="PeerJ">
        <title>Extensive microbial diversity within the chicken gut microbiome revealed by metagenomics and culture.</title>
        <authorList>
            <person name="Gilroy R."/>
            <person name="Ravi A."/>
            <person name="Getino M."/>
            <person name="Pursley I."/>
            <person name="Horton D.L."/>
            <person name="Alikhan N.F."/>
            <person name="Baker D."/>
            <person name="Gharbi K."/>
            <person name="Hall N."/>
            <person name="Watson M."/>
            <person name="Adriaenssens E.M."/>
            <person name="Foster-Nyarko E."/>
            <person name="Jarju S."/>
            <person name="Secka A."/>
            <person name="Antonio M."/>
            <person name="Oren A."/>
            <person name="Chaudhuri R.R."/>
            <person name="La Ragione R."/>
            <person name="Hildebrand F."/>
            <person name="Pallen M.J."/>
        </authorList>
    </citation>
    <scope>NUCLEOTIDE SEQUENCE</scope>
    <source>
        <strain evidence="2">CHK55-1828</strain>
    </source>
</reference>
<sequence>MMKQRLWTLVLPCLLLSSCCTVFTSSKQTVTFTAPNGTKIYDAATNLKIAEVKQDNTVTTKIKKERESKQLIARKDGFQPTPFLLETKFNANSLWNILFWPGFLVDFGTGQMFQWDNTLVDIELEPADNVQEPAAP</sequence>
<dbReference type="EMBL" id="DYVX01000036">
    <property type="protein sequence ID" value="HJF91640.1"/>
    <property type="molecule type" value="Genomic_DNA"/>
</dbReference>
<reference evidence="2" key="2">
    <citation type="submission" date="2021-09" db="EMBL/GenBank/DDBJ databases">
        <authorList>
            <person name="Gilroy R."/>
        </authorList>
    </citation>
    <scope>NUCLEOTIDE SEQUENCE</scope>
    <source>
        <strain evidence="2">CHK55-1828</strain>
    </source>
</reference>
<accession>A0A921HWD1</accession>
<name>A0A921HWD1_9BACT</name>
<evidence type="ECO:0000256" key="1">
    <source>
        <dbReference type="SAM" id="SignalP"/>
    </source>
</evidence>